<dbReference type="EMBL" id="CP006681">
    <property type="protein sequence ID" value="AHI52588.1"/>
    <property type="molecule type" value="Genomic_DNA"/>
</dbReference>
<dbReference type="AlphaFoldDB" id="W6A642"/>
<dbReference type="PATRIC" id="fig|1276246.3.peg.246"/>
<evidence type="ECO:0000256" key="4">
    <source>
        <dbReference type="ARBA" id="ARBA00022683"/>
    </source>
</evidence>
<evidence type="ECO:0000256" key="1">
    <source>
        <dbReference type="ARBA" id="ARBA00022448"/>
    </source>
</evidence>
<reference evidence="9 10" key="1">
    <citation type="journal article" date="2014" name="Genome Biol. Evol.">
        <title>Molecular evolution of the substrate utilization strategies and putative virulence factors in mosquito-associated Spiroplasma species.</title>
        <authorList>
            <person name="Chang T.H."/>
            <person name="Lo W.S."/>
            <person name="Ku C."/>
            <person name="Chen L.L."/>
            <person name="Kuo C.H."/>
        </authorList>
    </citation>
    <scope>NUCLEOTIDE SEQUENCE [LARGE SCALE GENOMIC DNA]</scope>
    <source>
        <strain evidence="9">AES-1</strain>
    </source>
</reference>
<protein>
    <submittedName>
        <fullName evidence="9">PTS system cellobiose-specific IIA component</fullName>
    </submittedName>
</protein>
<feature type="modified residue" description="Phosphohistidine; by HPr" evidence="7">
    <location>
        <position position="79"/>
    </location>
</feature>
<dbReference type="HOGENOM" id="CLU_152490_0_0_14"/>
<dbReference type="GO" id="GO:0046872">
    <property type="term" value="F:metal ion binding"/>
    <property type="evidence" value="ECO:0007669"/>
    <property type="project" value="UniProtKB-KW"/>
</dbReference>
<evidence type="ECO:0000313" key="9">
    <source>
        <dbReference type="EMBL" id="AHI52588.1"/>
    </source>
</evidence>
<gene>
    <name evidence="9" type="primary">celC1</name>
    <name evidence="9" type="ORF">SCULI_v1c02470</name>
</gene>
<dbReference type="KEGG" id="scq:SCULI_v1c02470"/>
<keyword evidence="8" id="KW-0175">Coiled coil</keyword>
<evidence type="ECO:0000256" key="2">
    <source>
        <dbReference type="ARBA" id="ARBA00022597"/>
    </source>
</evidence>
<keyword evidence="6" id="KW-0460">Magnesium</keyword>
<dbReference type="GO" id="GO:0009401">
    <property type="term" value="P:phosphoenolpyruvate-dependent sugar phosphotransferase system"/>
    <property type="evidence" value="ECO:0007669"/>
    <property type="project" value="UniProtKB-KW"/>
</dbReference>
<feature type="coiled-coil region" evidence="8">
    <location>
        <begin position="30"/>
        <end position="57"/>
    </location>
</feature>
<dbReference type="STRING" id="1276246.SCULI_v1c02470"/>
<proteinExistence type="predicted"/>
<evidence type="ECO:0000256" key="8">
    <source>
        <dbReference type="SAM" id="Coils"/>
    </source>
</evidence>
<keyword evidence="1" id="KW-0813">Transport</keyword>
<dbReference type="Pfam" id="PF02255">
    <property type="entry name" value="PTS_IIA"/>
    <property type="match status" value="1"/>
</dbReference>
<dbReference type="InterPro" id="IPR003188">
    <property type="entry name" value="PTS_IIA_lac/cel"/>
</dbReference>
<evidence type="ECO:0000256" key="7">
    <source>
        <dbReference type="PROSITE-ProRule" id="PRU00418"/>
    </source>
</evidence>
<dbReference type="InterPro" id="IPR036542">
    <property type="entry name" value="PTS_IIA_lac/cel_sf"/>
</dbReference>
<keyword evidence="3" id="KW-0808">Transferase</keyword>
<dbReference type="PROSITE" id="PS51095">
    <property type="entry name" value="PTS_EIIA_TYPE_3"/>
    <property type="match status" value="1"/>
</dbReference>
<sequence>MSNKINWEEVSMGIITHSGMAKSNAVLAIRAAKEKDFAKAEQLMADAEKEMINAHNAHMDVVVQEAQGIQHDFKVLFMHAEDQMLTTQTLMVLAQEMIEMYKKIHG</sequence>
<evidence type="ECO:0000256" key="5">
    <source>
        <dbReference type="PIRSR" id="PIRSR000699-1"/>
    </source>
</evidence>
<dbReference type="Proteomes" id="UP000019267">
    <property type="component" value="Chromosome"/>
</dbReference>
<keyword evidence="6" id="KW-0479">Metal-binding</keyword>
<name>W6A642_9MOLU</name>
<dbReference type="PIRSF" id="PIRSF000699">
    <property type="entry name" value="PTS_IILac_III"/>
    <property type="match status" value="1"/>
</dbReference>
<dbReference type="SUPFAM" id="SSF46973">
    <property type="entry name" value="Enzyme IIa from lactose specific PTS, IIa-lac"/>
    <property type="match status" value="1"/>
</dbReference>
<evidence type="ECO:0000256" key="6">
    <source>
        <dbReference type="PIRSR" id="PIRSR000699-2"/>
    </source>
</evidence>
<keyword evidence="4" id="KW-0598">Phosphotransferase system</keyword>
<keyword evidence="10" id="KW-1185">Reference proteome</keyword>
<dbReference type="eggNOG" id="COG1447">
    <property type="taxonomic scope" value="Bacteria"/>
</dbReference>
<comment type="cofactor">
    <cofactor evidence="6">
        <name>Mg(2+)</name>
        <dbReference type="ChEBI" id="CHEBI:18420"/>
    </cofactor>
    <text evidence="6">Binds 1 Mg(2+) ion per trimer.</text>
</comment>
<dbReference type="PANTHER" id="PTHR34382:SF7">
    <property type="entry name" value="PTS SYSTEM N,N'-DIACETYLCHITOBIOSE-SPECIFIC EIIA COMPONENT"/>
    <property type="match status" value="1"/>
</dbReference>
<dbReference type="RefSeq" id="WP_025362830.1">
    <property type="nucleotide sequence ID" value="NZ_CP006681.1"/>
</dbReference>
<accession>W6A642</accession>
<dbReference type="OrthoDB" id="389577at2"/>
<keyword evidence="2" id="KW-0762">Sugar transport</keyword>
<organism evidence="9 10">
    <name type="scientific">Spiroplasma culicicola AES-1</name>
    <dbReference type="NCBI Taxonomy" id="1276246"/>
    <lineage>
        <taxon>Bacteria</taxon>
        <taxon>Bacillati</taxon>
        <taxon>Mycoplasmatota</taxon>
        <taxon>Mollicutes</taxon>
        <taxon>Entomoplasmatales</taxon>
        <taxon>Spiroplasmataceae</taxon>
        <taxon>Spiroplasma</taxon>
    </lineage>
</organism>
<dbReference type="Gene3D" id="1.20.58.80">
    <property type="entry name" value="Phosphotransferase system, lactose/cellobiose-type IIA subunit"/>
    <property type="match status" value="1"/>
</dbReference>
<dbReference type="GO" id="GO:0016740">
    <property type="term" value="F:transferase activity"/>
    <property type="evidence" value="ECO:0007669"/>
    <property type="project" value="UniProtKB-KW"/>
</dbReference>
<feature type="binding site" evidence="6">
    <location>
        <position position="82"/>
    </location>
    <ligand>
        <name>Mg(2+)</name>
        <dbReference type="ChEBI" id="CHEBI:18420"/>
        <note>ligand shared between all trimeric partners</note>
    </ligand>
</feature>
<feature type="active site" description="Tele-phosphohistidine intermediate" evidence="5">
    <location>
        <position position="79"/>
    </location>
</feature>
<dbReference type="PANTHER" id="PTHR34382">
    <property type="entry name" value="PTS SYSTEM N,N'-DIACETYLCHITOBIOSE-SPECIFIC EIIA COMPONENT"/>
    <property type="match status" value="1"/>
</dbReference>
<evidence type="ECO:0000313" key="10">
    <source>
        <dbReference type="Proteomes" id="UP000019267"/>
    </source>
</evidence>
<evidence type="ECO:0000256" key="3">
    <source>
        <dbReference type="ARBA" id="ARBA00022679"/>
    </source>
</evidence>